<dbReference type="Pfam" id="PF08486">
    <property type="entry name" value="SpoIID"/>
    <property type="match status" value="1"/>
</dbReference>
<evidence type="ECO:0000313" key="2">
    <source>
        <dbReference type="EMBL" id="BCK82003.1"/>
    </source>
</evidence>
<dbReference type="InterPro" id="IPR013486">
    <property type="entry name" value="SpoIID/LytB"/>
</dbReference>
<dbReference type="EMBL" id="AP023418">
    <property type="protein sequence ID" value="BCK82003.1"/>
    <property type="molecule type" value="Genomic_DNA"/>
</dbReference>
<protein>
    <submittedName>
        <fullName evidence="2">Stage II sporulation protein D</fullName>
    </submittedName>
</protein>
<dbReference type="AlphaFoldDB" id="A0A810QBT1"/>
<proteinExistence type="predicted"/>
<dbReference type="Proteomes" id="UP000681035">
    <property type="component" value="Chromosome"/>
</dbReference>
<dbReference type="InterPro" id="IPR013693">
    <property type="entry name" value="SpoIID/LytB_N"/>
</dbReference>
<dbReference type="KEGG" id="vcop:MM50RIKEN_17660"/>
<dbReference type="NCBIfam" id="TIGR02870">
    <property type="entry name" value="spore_II_D"/>
    <property type="match status" value="1"/>
</dbReference>
<accession>A0A810QBT1</accession>
<feature type="domain" description="Sporulation stage II protein D amidase enhancer LytB N-terminal" evidence="1">
    <location>
        <begin position="1"/>
        <end position="83"/>
    </location>
</feature>
<keyword evidence="3" id="KW-1185">Reference proteome</keyword>
<evidence type="ECO:0000313" key="3">
    <source>
        <dbReference type="Proteomes" id="UP000681035"/>
    </source>
</evidence>
<organism evidence="2 3">
    <name type="scientific">Vescimonas coprocola</name>
    <dbReference type="NCBI Taxonomy" id="2714355"/>
    <lineage>
        <taxon>Bacteria</taxon>
        <taxon>Bacillati</taxon>
        <taxon>Bacillota</taxon>
        <taxon>Clostridia</taxon>
        <taxon>Eubacteriales</taxon>
        <taxon>Oscillospiraceae</taxon>
        <taxon>Vescimonas</taxon>
    </lineage>
</organism>
<dbReference type="RefSeq" id="WP_213540628.1">
    <property type="nucleotide sequence ID" value="NZ_AP023418.1"/>
</dbReference>
<evidence type="ECO:0000259" key="1">
    <source>
        <dbReference type="Pfam" id="PF08486"/>
    </source>
</evidence>
<dbReference type="GO" id="GO:0030435">
    <property type="term" value="P:sporulation resulting in formation of a cellular spore"/>
    <property type="evidence" value="ECO:0007669"/>
    <property type="project" value="InterPro"/>
</dbReference>
<gene>
    <name evidence="2" type="ORF">MM50RIKEN_17660</name>
</gene>
<name>A0A810QBT1_9FIRM</name>
<reference evidence="2" key="1">
    <citation type="submission" date="2020-09" db="EMBL/GenBank/DDBJ databases">
        <title>New species isolated from human feces.</title>
        <authorList>
            <person name="Kitahara M."/>
            <person name="Shigeno Y."/>
            <person name="Shime M."/>
            <person name="Matsumoto Y."/>
            <person name="Nakamura S."/>
            <person name="Motooka D."/>
            <person name="Fukuoka S."/>
            <person name="Nishikawa H."/>
            <person name="Benno Y."/>
        </authorList>
    </citation>
    <scope>NUCLEOTIDE SEQUENCE</scope>
    <source>
        <strain evidence="2">MM50</strain>
    </source>
</reference>
<dbReference type="InterPro" id="IPR014225">
    <property type="entry name" value="Spore_II_D_firmicutes"/>
</dbReference>
<dbReference type="NCBIfam" id="TIGR02669">
    <property type="entry name" value="SpoIID_LytB"/>
    <property type="match status" value="1"/>
</dbReference>
<sequence>MPAAFSQQALDAQAVAERTFICYHMAGGRKDAHPEADVCTSPACCSAYVAQEDAAARWGDKAEEYETKVQQAVRDTDGQIILYDGSPILAAFHSSSAGVTADSGDVWSSSLPYLHSVETPEGEDSVPNYYSVSTFSPEEFREIFLAAHGDADLSGDPAEWFRDRTVNDSGRVERVTIGGVSVEGTEVRRLFSLRSACFTVDTGEEGVAFRVTGFGHGVGMSQYGAELLARQGKTWQEIIHWYYADVTIGAYKE</sequence>